<dbReference type="SUPFAM" id="SSF52540">
    <property type="entry name" value="P-loop containing nucleoside triphosphate hydrolases"/>
    <property type="match status" value="1"/>
</dbReference>
<proteinExistence type="predicted"/>
<dbReference type="NCBIfam" id="TIGR02204">
    <property type="entry name" value="MsbA_rel"/>
    <property type="match status" value="1"/>
</dbReference>
<evidence type="ECO:0000256" key="7">
    <source>
        <dbReference type="SAM" id="Phobius"/>
    </source>
</evidence>
<dbReference type="InterPro" id="IPR027417">
    <property type="entry name" value="P-loop_NTPase"/>
</dbReference>
<protein>
    <submittedName>
        <fullName evidence="10">ATP-binding cassette domain-containing protein</fullName>
    </submittedName>
</protein>
<evidence type="ECO:0000259" key="9">
    <source>
        <dbReference type="PROSITE" id="PS50929"/>
    </source>
</evidence>
<evidence type="ECO:0000259" key="8">
    <source>
        <dbReference type="PROSITE" id="PS50893"/>
    </source>
</evidence>
<dbReference type="Pfam" id="PF00664">
    <property type="entry name" value="ABC_membrane"/>
    <property type="match status" value="1"/>
</dbReference>
<accession>A0ABS0BRQ8</accession>
<feature type="transmembrane region" description="Helical" evidence="7">
    <location>
        <begin position="145"/>
        <end position="162"/>
    </location>
</feature>
<organism evidence="10 11">
    <name type="scientific">Pseudomonas neuropathica</name>
    <dbReference type="NCBI Taxonomy" id="2730425"/>
    <lineage>
        <taxon>Bacteria</taxon>
        <taxon>Pseudomonadati</taxon>
        <taxon>Pseudomonadota</taxon>
        <taxon>Gammaproteobacteria</taxon>
        <taxon>Pseudomonadales</taxon>
        <taxon>Pseudomonadaceae</taxon>
        <taxon>Pseudomonas</taxon>
    </lineage>
</organism>
<feature type="domain" description="ABC transmembrane type-1" evidence="9">
    <location>
        <begin position="28"/>
        <end position="310"/>
    </location>
</feature>
<dbReference type="PANTHER" id="PTHR43394:SF1">
    <property type="entry name" value="ATP-BINDING CASSETTE SUB-FAMILY B MEMBER 10, MITOCHONDRIAL"/>
    <property type="match status" value="1"/>
</dbReference>
<dbReference type="EMBL" id="JACOPX010000028">
    <property type="protein sequence ID" value="MBF6037121.1"/>
    <property type="molecule type" value="Genomic_DNA"/>
</dbReference>
<keyword evidence="11" id="KW-1185">Reference proteome</keyword>
<dbReference type="PANTHER" id="PTHR43394">
    <property type="entry name" value="ATP-DEPENDENT PERMEASE MDL1, MITOCHONDRIAL"/>
    <property type="match status" value="1"/>
</dbReference>
<name>A0ABS0BRQ8_9PSED</name>
<feature type="transmembrane region" description="Helical" evidence="7">
    <location>
        <begin position="168"/>
        <end position="186"/>
    </location>
</feature>
<dbReference type="PROSITE" id="PS50893">
    <property type="entry name" value="ABC_TRANSPORTER_2"/>
    <property type="match status" value="1"/>
</dbReference>
<feature type="transmembrane region" description="Helical" evidence="7">
    <location>
        <begin position="250"/>
        <end position="272"/>
    </location>
</feature>
<feature type="domain" description="ABC transporter" evidence="8">
    <location>
        <begin position="346"/>
        <end position="582"/>
    </location>
</feature>
<dbReference type="InterPro" id="IPR011527">
    <property type="entry name" value="ABC1_TM_dom"/>
</dbReference>
<comment type="caution">
    <text evidence="10">The sequence shown here is derived from an EMBL/GenBank/DDBJ whole genome shotgun (WGS) entry which is preliminary data.</text>
</comment>
<dbReference type="SMART" id="SM00382">
    <property type="entry name" value="AAA"/>
    <property type="match status" value="1"/>
</dbReference>
<evidence type="ECO:0000313" key="11">
    <source>
        <dbReference type="Proteomes" id="UP000722111"/>
    </source>
</evidence>
<dbReference type="PROSITE" id="PS50929">
    <property type="entry name" value="ABC_TM1F"/>
    <property type="match status" value="1"/>
</dbReference>
<keyword evidence="4 10" id="KW-0067">ATP-binding</keyword>
<dbReference type="GO" id="GO:0005524">
    <property type="term" value="F:ATP binding"/>
    <property type="evidence" value="ECO:0007669"/>
    <property type="project" value="UniProtKB-KW"/>
</dbReference>
<evidence type="ECO:0000256" key="5">
    <source>
        <dbReference type="ARBA" id="ARBA00022989"/>
    </source>
</evidence>
<dbReference type="SUPFAM" id="SSF90123">
    <property type="entry name" value="ABC transporter transmembrane region"/>
    <property type="match status" value="1"/>
</dbReference>
<reference evidence="10 11" key="1">
    <citation type="submission" date="2020-08" db="EMBL/GenBank/DDBJ databases">
        <title>Description of novel Pseudomonas species.</title>
        <authorList>
            <person name="Duman M."/>
            <person name="Mulet M."/>
            <person name="Altun S."/>
            <person name="Saticioglu I.B."/>
            <person name="Lalucat J."/>
            <person name="Garcia-Valdes E."/>
        </authorList>
    </citation>
    <scope>NUCLEOTIDE SEQUENCE [LARGE SCALE GENOMIC DNA]</scope>
    <source>
        <strain evidence="10 11">P155</strain>
    </source>
</reference>
<evidence type="ECO:0000256" key="6">
    <source>
        <dbReference type="ARBA" id="ARBA00023136"/>
    </source>
</evidence>
<dbReference type="Proteomes" id="UP000722111">
    <property type="component" value="Unassembled WGS sequence"/>
</dbReference>
<dbReference type="CDD" id="cd18575">
    <property type="entry name" value="ABC_6TM_bac_exporter_ABCB8_10_like"/>
    <property type="match status" value="1"/>
</dbReference>
<dbReference type="InterPro" id="IPR017871">
    <property type="entry name" value="ABC_transporter-like_CS"/>
</dbReference>
<evidence type="ECO:0000256" key="3">
    <source>
        <dbReference type="ARBA" id="ARBA00022741"/>
    </source>
</evidence>
<comment type="subcellular location">
    <subcellularLocation>
        <location evidence="1">Cell membrane</location>
        <topology evidence="1">Multi-pass membrane protein</topology>
    </subcellularLocation>
</comment>
<dbReference type="RefSeq" id="WP_194936505.1">
    <property type="nucleotide sequence ID" value="NZ_JACOPX010000028.1"/>
</dbReference>
<sequence length="594" mass="65007">MTPKLSSRHRRALRLTSRFLAPYRWQVIAALLALIVTAAVTLSMGQGIKLLVDRGFMTQSPHQLNQSIGIFMLMVLGLAVGTFARFYWVSWIGERCVADIRREVFNHLVYLHPGFYENNRSSEIQSRLTADTTLLQSVIGSSLSMFLRNLLMVIGGVILLFVTNAKLTSIVVIALPFVVAPILIFGRRVRNLSRLSQDRVADIGSYVSETLGQIKTVQAYNHQVQDERRFATTVEDAFDTARKRIFQRSWMITLVIVLVLGAVAVMLWVGGMDVIAGRITGGELAAFVFYSLIVGSAIGTLSEVIGELQRAAGAAERIAELLGSENIIQPPVTGLVTLPERVRGELQLQDVRFSYPSRPESYAVNGLNLTIRAGETLALVGPSGAGKSTVYDLLLRFYDPLEGQILIDGVPLTSLDPLDLRRHFALVSQSPALFFGSVEENIRYGNPGATLEQVKDAAKIAHAHDFIEKMPNGYQTHLGDGGLGLSGGQRQRLAIARALLVDAPILLLDEATSALDAQSEHLIQEALPSLMQNRTTLVIAHRLATVKNADRIAVMDQGKLVAIGTHQELIASNPLYARLAALQFNDGKVTVDQV</sequence>
<evidence type="ECO:0000313" key="10">
    <source>
        <dbReference type="EMBL" id="MBF6037121.1"/>
    </source>
</evidence>
<dbReference type="InterPro" id="IPR011918">
    <property type="entry name" value="ABC_MsbA_ATP-bd"/>
</dbReference>
<dbReference type="Gene3D" id="1.20.1560.10">
    <property type="entry name" value="ABC transporter type 1, transmembrane domain"/>
    <property type="match status" value="1"/>
</dbReference>
<keyword evidence="2 7" id="KW-0812">Transmembrane</keyword>
<dbReference type="InterPro" id="IPR039421">
    <property type="entry name" value="Type_1_exporter"/>
</dbReference>
<keyword evidence="5 7" id="KW-1133">Transmembrane helix</keyword>
<evidence type="ECO:0000256" key="4">
    <source>
        <dbReference type="ARBA" id="ARBA00022840"/>
    </source>
</evidence>
<dbReference type="InterPro" id="IPR003439">
    <property type="entry name" value="ABC_transporter-like_ATP-bd"/>
</dbReference>
<dbReference type="Gene3D" id="3.40.50.300">
    <property type="entry name" value="P-loop containing nucleotide triphosphate hydrolases"/>
    <property type="match status" value="1"/>
</dbReference>
<evidence type="ECO:0000256" key="2">
    <source>
        <dbReference type="ARBA" id="ARBA00022692"/>
    </source>
</evidence>
<evidence type="ECO:0000256" key="1">
    <source>
        <dbReference type="ARBA" id="ARBA00004651"/>
    </source>
</evidence>
<dbReference type="Pfam" id="PF00005">
    <property type="entry name" value="ABC_tran"/>
    <property type="match status" value="1"/>
</dbReference>
<dbReference type="InterPro" id="IPR036640">
    <property type="entry name" value="ABC1_TM_sf"/>
</dbReference>
<gene>
    <name evidence="10" type="ORF">H8F23_28045</name>
</gene>
<keyword evidence="3" id="KW-0547">Nucleotide-binding</keyword>
<dbReference type="InterPro" id="IPR003593">
    <property type="entry name" value="AAA+_ATPase"/>
</dbReference>
<feature type="transmembrane region" description="Helical" evidence="7">
    <location>
        <begin position="69"/>
        <end position="88"/>
    </location>
</feature>
<dbReference type="PROSITE" id="PS00211">
    <property type="entry name" value="ABC_TRANSPORTER_1"/>
    <property type="match status" value="1"/>
</dbReference>
<keyword evidence="6 7" id="KW-0472">Membrane</keyword>